<protein>
    <recommendedName>
        <fullName evidence="4">SH3 domain-containing protein</fullName>
    </recommendedName>
</protein>
<evidence type="ECO:0000313" key="6">
    <source>
        <dbReference type="Proteomes" id="UP001162483"/>
    </source>
</evidence>
<proteinExistence type="predicted"/>
<dbReference type="SUPFAM" id="SSF50044">
    <property type="entry name" value="SH3-domain"/>
    <property type="match status" value="1"/>
</dbReference>
<evidence type="ECO:0000256" key="2">
    <source>
        <dbReference type="PROSITE-ProRule" id="PRU00192"/>
    </source>
</evidence>
<dbReference type="InterPro" id="IPR001452">
    <property type="entry name" value="SH3_domain"/>
</dbReference>
<dbReference type="PANTHER" id="PTHR47146">
    <property type="entry name" value="OTORAPLIN"/>
    <property type="match status" value="1"/>
</dbReference>
<dbReference type="InterPro" id="IPR036028">
    <property type="entry name" value="SH3-like_dom_sf"/>
</dbReference>
<sequence>MAKAMYVVVIALCLGFVHQKANGAFMQKLSKKKLCADDECIYAISLGRAEDDYHAPDCRFVNIKKGELVYIYTKLVKEYDDAGEFWSGSIYSDQYRDQQGLVGYFPSSLVTELNVYKDELQELPTTVSAKNT</sequence>
<accession>A0ABN9CUY4</accession>
<evidence type="ECO:0000259" key="4">
    <source>
        <dbReference type="PROSITE" id="PS50002"/>
    </source>
</evidence>
<dbReference type="Pfam" id="PF07653">
    <property type="entry name" value="SH3_2"/>
    <property type="match status" value="1"/>
</dbReference>
<dbReference type="PANTHER" id="PTHR47146:SF1">
    <property type="entry name" value="OTORAPLIN"/>
    <property type="match status" value="1"/>
</dbReference>
<dbReference type="EMBL" id="CATNWA010012156">
    <property type="protein sequence ID" value="CAI9562921.1"/>
    <property type="molecule type" value="Genomic_DNA"/>
</dbReference>
<dbReference type="PROSITE" id="PS50002">
    <property type="entry name" value="SH3"/>
    <property type="match status" value="1"/>
</dbReference>
<organism evidence="5 6">
    <name type="scientific">Staurois parvus</name>
    <dbReference type="NCBI Taxonomy" id="386267"/>
    <lineage>
        <taxon>Eukaryota</taxon>
        <taxon>Metazoa</taxon>
        <taxon>Chordata</taxon>
        <taxon>Craniata</taxon>
        <taxon>Vertebrata</taxon>
        <taxon>Euteleostomi</taxon>
        <taxon>Amphibia</taxon>
        <taxon>Batrachia</taxon>
        <taxon>Anura</taxon>
        <taxon>Neobatrachia</taxon>
        <taxon>Ranoidea</taxon>
        <taxon>Ranidae</taxon>
        <taxon>Staurois</taxon>
    </lineage>
</organism>
<evidence type="ECO:0000313" key="5">
    <source>
        <dbReference type="EMBL" id="CAI9562921.1"/>
    </source>
</evidence>
<reference evidence="5" key="1">
    <citation type="submission" date="2023-05" db="EMBL/GenBank/DDBJ databases">
        <authorList>
            <person name="Stuckert A."/>
        </authorList>
    </citation>
    <scope>NUCLEOTIDE SEQUENCE</scope>
</reference>
<feature type="domain" description="SH3" evidence="4">
    <location>
        <begin position="42"/>
        <end position="115"/>
    </location>
</feature>
<dbReference type="Gene3D" id="2.30.30.40">
    <property type="entry name" value="SH3 Domains"/>
    <property type="match status" value="1"/>
</dbReference>
<dbReference type="Proteomes" id="UP001162483">
    <property type="component" value="Unassembled WGS sequence"/>
</dbReference>
<feature type="signal peptide" evidence="3">
    <location>
        <begin position="1"/>
        <end position="23"/>
    </location>
</feature>
<keyword evidence="1 2" id="KW-0728">SH3 domain</keyword>
<evidence type="ECO:0000256" key="1">
    <source>
        <dbReference type="ARBA" id="ARBA00022443"/>
    </source>
</evidence>
<evidence type="ECO:0000256" key="3">
    <source>
        <dbReference type="SAM" id="SignalP"/>
    </source>
</evidence>
<gene>
    <name evidence="5" type="ORF">SPARVUS_LOCUS5674971</name>
</gene>
<keyword evidence="3" id="KW-0732">Signal</keyword>
<name>A0ABN9CUY4_9NEOB</name>
<keyword evidence="6" id="KW-1185">Reference proteome</keyword>
<comment type="caution">
    <text evidence="5">The sequence shown here is derived from an EMBL/GenBank/DDBJ whole genome shotgun (WGS) entry which is preliminary data.</text>
</comment>
<feature type="chain" id="PRO_5045510341" description="SH3 domain-containing protein" evidence="3">
    <location>
        <begin position="24"/>
        <end position="132"/>
    </location>
</feature>
<dbReference type="InterPro" id="IPR042801">
    <property type="entry name" value="OTOR"/>
</dbReference>